<dbReference type="Proteomes" id="UP000235777">
    <property type="component" value="Unassembled WGS sequence"/>
</dbReference>
<keyword evidence="5" id="KW-1185">Reference proteome</keyword>
<reference evidence="4 5" key="1">
    <citation type="submission" date="2018-01" db="EMBL/GenBank/DDBJ databases">
        <title>Whole genome analyses suggest that Burkholderia sensu lato contains two further novel genera in the rhizoxinica-symbiotica group Mycetohabitans gen. nov., and Trinickia gen. nov.: implications for the evolution of diazotrophy and nodulation in the Burkholderiaceae.</title>
        <authorList>
            <person name="Estrada-de los Santos P."/>
            <person name="Palmer M."/>
            <person name="Chavez-Ramirez B."/>
            <person name="Beukes C."/>
            <person name="Steenkamp E.T."/>
            <person name="Hirsch A.M."/>
            <person name="Manyaka P."/>
            <person name="Maluk M."/>
            <person name="Lafos M."/>
            <person name="Crook M."/>
            <person name="Gross E."/>
            <person name="Simon M.F."/>
            <person name="Bueno dos Reis Junior F."/>
            <person name="Poole P.S."/>
            <person name="Venter S.N."/>
            <person name="James E.K."/>
        </authorList>
    </citation>
    <scope>NUCLEOTIDE SEQUENCE [LARGE SCALE GENOMIC DNA]</scope>
    <source>
        <strain evidence="4 5">JPY 581</strain>
    </source>
</reference>
<dbReference type="STRING" id="863227.GCA_000373005_02286"/>
<dbReference type="Gene3D" id="3.30.450.380">
    <property type="match status" value="1"/>
</dbReference>
<proteinExistence type="inferred from homology"/>
<dbReference type="AlphaFoldDB" id="A0A2N7WTH1"/>
<organism evidence="4 5">
    <name type="scientific">Trinickia symbiotica</name>
    <dbReference type="NCBI Taxonomy" id="863227"/>
    <lineage>
        <taxon>Bacteria</taxon>
        <taxon>Pseudomonadati</taxon>
        <taxon>Pseudomonadota</taxon>
        <taxon>Betaproteobacteria</taxon>
        <taxon>Burkholderiales</taxon>
        <taxon>Burkholderiaceae</taxon>
        <taxon>Trinickia</taxon>
    </lineage>
</organism>
<dbReference type="PANTHER" id="PTHR30486:SF6">
    <property type="entry name" value="TYPE IV PILUS RETRACTATION ATPASE PILT"/>
    <property type="match status" value="1"/>
</dbReference>
<evidence type="ECO:0000256" key="1">
    <source>
        <dbReference type="ARBA" id="ARBA00006611"/>
    </source>
</evidence>
<accession>A0A2N7WTH1</accession>
<dbReference type="InterPro" id="IPR003593">
    <property type="entry name" value="AAA+_ATPase"/>
</dbReference>
<dbReference type="PANTHER" id="PTHR30486">
    <property type="entry name" value="TWITCHING MOTILITY PROTEIN PILT"/>
    <property type="match status" value="1"/>
</dbReference>
<gene>
    <name evidence="4" type="ORF">C0Z20_25755</name>
</gene>
<name>A0A2N7WTH1_9BURK</name>
<dbReference type="OrthoDB" id="9810761at2"/>
<feature type="compositionally biased region" description="Low complexity" evidence="2">
    <location>
        <begin position="50"/>
        <end position="59"/>
    </location>
</feature>
<sequence>MVRAALRQAEGTLMFGRRNASMPIDATVERGANEAEAAHPFVAGKSKSTPLAQEAAAAEPPAPIPSSPGGPAAADRHEALIRSETFRTIRSAVFSSMNMSAALTMSRQEVREGIEQIAAELIAKDRLTLSLADQSLIVDEIVNDMFGIGPIEPLLADERVTDILVNGPDQVFVERGGKLELTPLKFRDNAHVVNVAQRIAAAVGRRVDESSPMVDARLADGSRVNVVLPPIALRGASISIRKFAKRNITLGRMAQQGNISPTMVDVLRIATACRLNIVISGGTGSGKTTLLNALSRFIDESERVVTIEDAAELQLQQPHVVSLETRPENSEGLGGISQRDLVRNALRMRPDRIILGETRGTEAFDVLQAMNTGHDGSMTTVHANTPRDAITRLESMVMMANGNLPLMSIRRQIASAVHMILQIERMRDGVRRVTHVTEIAGMEGDVVITQDLFTFRYNASAYEEQVRGAFESASLRPVFAQRAAYYGLEEALLAAMQS</sequence>
<evidence type="ECO:0000259" key="3">
    <source>
        <dbReference type="SMART" id="SM00382"/>
    </source>
</evidence>
<feature type="region of interest" description="Disordered" evidence="2">
    <location>
        <begin position="46"/>
        <end position="75"/>
    </location>
</feature>
<dbReference type="InterPro" id="IPR027417">
    <property type="entry name" value="P-loop_NTPase"/>
</dbReference>
<evidence type="ECO:0000313" key="4">
    <source>
        <dbReference type="EMBL" id="PMS32778.1"/>
    </source>
</evidence>
<dbReference type="Pfam" id="PF00437">
    <property type="entry name" value="T2SSE"/>
    <property type="match status" value="1"/>
</dbReference>
<feature type="domain" description="AAA+ ATPase" evidence="3">
    <location>
        <begin position="273"/>
        <end position="427"/>
    </location>
</feature>
<comment type="caution">
    <text evidence="4">The sequence shown here is derived from an EMBL/GenBank/DDBJ whole genome shotgun (WGS) entry which is preliminary data.</text>
</comment>
<evidence type="ECO:0000256" key="2">
    <source>
        <dbReference type="SAM" id="MobiDB-lite"/>
    </source>
</evidence>
<dbReference type="SMART" id="SM00382">
    <property type="entry name" value="AAA"/>
    <property type="match status" value="1"/>
</dbReference>
<evidence type="ECO:0000313" key="5">
    <source>
        <dbReference type="Proteomes" id="UP000235777"/>
    </source>
</evidence>
<dbReference type="CDD" id="cd01130">
    <property type="entry name" value="VirB11-like_ATPase"/>
    <property type="match status" value="1"/>
</dbReference>
<comment type="similarity">
    <text evidence="1">Belongs to the GSP E family.</text>
</comment>
<dbReference type="InterPro" id="IPR050921">
    <property type="entry name" value="T4SS_GSP_E_ATPase"/>
</dbReference>
<dbReference type="Gene3D" id="3.40.50.300">
    <property type="entry name" value="P-loop containing nucleotide triphosphate hydrolases"/>
    <property type="match status" value="1"/>
</dbReference>
<dbReference type="EMBL" id="PNYC01000020">
    <property type="protein sequence ID" value="PMS32778.1"/>
    <property type="molecule type" value="Genomic_DNA"/>
</dbReference>
<dbReference type="GO" id="GO:0016887">
    <property type="term" value="F:ATP hydrolysis activity"/>
    <property type="evidence" value="ECO:0007669"/>
    <property type="project" value="InterPro"/>
</dbReference>
<protein>
    <submittedName>
        <fullName evidence="4">Type II secretion system protein GspE</fullName>
    </submittedName>
</protein>
<dbReference type="InterPro" id="IPR001482">
    <property type="entry name" value="T2SS/T4SS_dom"/>
</dbReference>
<dbReference type="SUPFAM" id="SSF52540">
    <property type="entry name" value="P-loop containing nucleoside triphosphate hydrolases"/>
    <property type="match status" value="1"/>
</dbReference>